<dbReference type="Gene3D" id="3.40.50.1000">
    <property type="entry name" value="HAD superfamily/HAD-like"/>
    <property type="match status" value="1"/>
</dbReference>
<dbReference type="GO" id="GO:0008253">
    <property type="term" value="F:5'-nucleotidase activity"/>
    <property type="evidence" value="ECO:0007669"/>
    <property type="project" value="InterPro"/>
</dbReference>
<feature type="active site" description="Proton donor" evidence="4">
    <location>
        <position position="11"/>
    </location>
</feature>
<dbReference type="AlphaFoldDB" id="A0A939D7T7"/>
<dbReference type="InterPro" id="IPR052419">
    <property type="entry name" value="5_3-deoxyribonucleotidase-like"/>
</dbReference>
<feature type="active site" description="Nucleophile" evidence="4">
    <location>
        <position position="9"/>
    </location>
</feature>
<dbReference type="PANTHER" id="PTHR35134">
    <property type="entry name" value="NUCLEOTIDASE YQFW-RELATED"/>
    <property type="match status" value="1"/>
</dbReference>
<evidence type="ECO:0000256" key="4">
    <source>
        <dbReference type="PIRSR" id="PIRSR610708-1"/>
    </source>
</evidence>
<reference evidence="5" key="1">
    <citation type="submission" date="2021-02" db="EMBL/GenBank/DDBJ databases">
        <title>Abyssanaerobacter marinus gen.nov., sp., nov, anaerobic bacterium isolated from the Onnuri vent field of Indian Ocean and suggestion of Mogibacteriaceae fam. nov., and proposal of reclassification of ambiguous this family's genus member.</title>
        <authorList>
            <person name="Kim Y.J."/>
            <person name="Yang J.-A."/>
        </authorList>
    </citation>
    <scope>NUCLEOTIDE SEQUENCE</scope>
    <source>
        <strain evidence="5">DSM 2634</strain>
    </source>
</reference>
<comment type="caution">
    <text evidence="5">The sequence shown here is derived from an EMBL/GenBank/DDBJ whole genome shotgun (WGS) entry which is preliminary data.</text>
</comment>
<dbReference type="PANTHER" id="PTHR35134:SF2">
    <property type="entry name" value="NUCLEOTIDASE YQFW-RELATED"/>
    <property type="match status" value="1"/>
</dbReference>
<name>A0A939D7T7_CLOAM</name>
<dbReference type="SUPFAM" id="SSF56784">
    <property type="entry name" value="HAD-like"/>
    <property type="match status" value="1"/>
</dbReference>
<dbReference type="EMBL" id="JAFJZZ010000001">
    <property type="protein sequence ID" value="MBN7772802.1"/>
    <property type="molecule type" value="Genomic_DNA"/>
</dbReference>
<keyword evidence="6" id="KW-1185">Reference proteome</keyword>
<dbReference type="InterPro" id="IPR036412">
    <property type="entry name" value="HAD-like_sf"/>
</dbReference>
<organism evidence="5 6">
    <name type="scientific">Clostridium aminobutyricum</name>
    <dbReference type="NCBI Taxonomy" id="33953"/>
    <lineage>
        <taxon>Bacteria</taxon>
        <taxon>Bacillati</taxon>
        <taxon>Bacillota</taxon>
        <taxon>Clostridia</taxon>
        <taxon>Eubacteriales</taxon>
        <taxon>Clostridiaceae</taxon>
        <taxon>Clostridium</taxon>
    </lineage>
</organism>
<keyword evidence="2 3" id="KW-0378">Hydrolase</keyword>
<dbReference type="GO" id="GO:0009264">
    <property type="term" value="P:deoxyribonucleotide catabolic process"/>
    <property type="evidence" value="ECO:0007669"/>
    <property type="project" value="InterPro"/>
</dbReference>
<accession>A0A939D7T7</accession>
<evidence type="ECO:0000256" key="1">
    <source>
        <dbReference type="ARBA" id="ARBA00009589"/>
    </source>
</evidence>
<dbReference type="Pfam" id="PF06941">
    <property type="entry name" value="NT5C"/>
    <property type="match status" value="1"/>
</dbReference>
<evidence type="ECO:0000256" key="2">
    <source>
        <dbReference type="ARBA" id="ARBA00022801"/>
    </source>
</evidence>
<dbReference type="PIRSF" id="PIRSF021362">
    <property type="entry name" value="UCP021362_HAD"/>
    <property type="match status" value="1"/>
</dbReference>
<dbReference type="InterPro" id="IPR023214">
    <property type="entry name" value="HAD_sf"/>
</dbReference>
<dbReference type="InterPro" id="IPR009206">
    <property type="entry name" value="Nucleotidase_putative"/>
</dbReference>
<evidence type="ECO:0000256" key="3">
    <source>
        <dbReference type="PIRNR" id="PIRNR021362"/>
    </source>
</evidence>
<dbReference type="InterPro" id="IPR010708">
    <property type="entry name" value="5'(3')-deoxyribonucleotidase"/>
</dbReference>
<gene>
    <name evidence="5" type="ORF">JYB65_05445</name>
</gene>
<protein>
    <recommendedName>
        <fullName evidence="3">Nucleotidase</fullName>
        <ecNumber evidence="3">3.1.3.-</ecNumber>
    </recommendedName>
</protein>
<evidence type="ECO:0000313" key="6">
    <source>
        <dbReference type="Proteomes" id="UP000664545"/>
    </source>
</evidence>
<dbReference type="Proteomes" id="UP000664545">
    <property type="component" value="Unassembled WGS sequence"/>
</dbReference>
<evidence type="ECO:0000313" key="5">
    <source>
        <dbReference type="EMBL" id="MBN7772802.1"/>
    </source>
</evidence>
<dbReference type="RefSeq" id="WP_206581575.1">
    <property type="nucleotide sequence ID" value="NZ_JAFJZZ010000001.1"/>
</dbReference>
<dbReference type="EC" id="3.1.3.-" evidence="3"/>
<sequence length="196" mass="22955">MKRLNLCIDIDGTITEPYYWISRVNEYFNTHLEPEDAIHYEIHKILGVNPEAYSQFYKEYGELLHKEAKIRFGAAMAIKDLHSIHRIHFVTAREEKMKQVTLDWLSDHKIPMHSLSLLGSHDKIHKAEELKSDLFIEDRYENAIQLSQAGFEVLLIDCNYNRGALPANVTRVKHWFQIGAIIEQYAQQYDELKVAL</sequence>
<comment type="similarity">
    <text evidence="1 3">Belongs to the 5'(3')-deoxyribonucleotidase family.</text>
</comment>
<proteinExistence type="inferred from homology"/>